<dbReference type="EMBL" id="MF417849">
    <property type="protein sequence ID" value="ASN67510.1"/>
    <property type="molecule type" value="Genomic_DNA"/>
</dbReference>
<evidence type="ECO:0000313" key="1">
    <source>
        <dbReference type="EMBL" id="ASN67510.1"/>
    </source>
</evidence>
<gene>
    <name evidence="1" type="ORF">10S2_2</name>
</gene>
<organism evidence="1">
    <name type="scientific">uncultured Caudovirales phage</name>
    <dbReference type="NCBI Taxonomy" id="2100421"/>
    <lineage>
        <taxon>Viruses</taxon>
        <taxon>Duplodnaviria</taxon>
        <taxon>Heunggongvirae</taxon>
        <taxon>Uroviricota</taxon>
        <taxon>Caudoviricetes</taxon>
        <taxon>Peduoviridae</taxon>
        <taxon>Maltschvirus</taxon>
        <taxon>Maltschvirus maltsch</taxon>
    </lineage>
</organism>
<protein>
    <submittedName>
        <fullName evidence="1">Uncharacterized protein</fullName>
    </submittedName>
</protein>
<sequence length="51" mass="6043">MTKSEAITRAREIATTVDTHLGREKRIENSKELCRLFEKYNLTWYDLGIKL</sequence>
<reference evidence="1" key="1">
    <citation type="submission" date="2017-06" db="EMBL/GenBank/DDBJ databases">
        <title>Novel phages from South African skin metaviromes.</title>
        <authorList>
            <person name="van Zyl L.J."/>
            <person name="Abrahams Y."/>
            <person name="Stander E.A."/>
            <person name="Kirby B.M."/>
            <person name="Clavaud C."/>
            <person name="Farcet C."/>
            <person name="Breton L."/>
            <person name="Trindade M.I."/>
        </authorList>
    </citation>
    <scope>NUCLEOTIDE SEQUENCE</scope>
</reference>
<proteinExistence type="predicted"/>
<accession>A0A2I2MUI2</accession>
<name>A0A2I2MUI2_9CAUD</name>